<comment type="similarity">
    <text evidence="2">Belongs to the ESF2/ABP1 family.</text>
</comment>
<evidence type="ECO:0000256" key="1">
    <source>
        <dbReference type="ARBA" id="ARBA00004604"/>
    </source>
</evidence>
<feature type="compositionally biased region" description="Acidic residues" evidence="8">
    <location>
        <begin position="66"/>
        <end position="87"/>
    </location>
</feature>
<dbReference type="EMBL" id="ML119144">
    <property type="protein sequence ID" value="RPB10298.1"/>
    <property type="molecule type" value="Genomic_DNA"/>
</dbReference>
<dbReference type="GO" id="GO:0005730">
    <property type="term" value="C:nucleolus"/>
    <property type="evidence" value="ECO:0007669"/>
    <property type="project" value="UniProtKB-SubCell"/>
</dbReference>
<dbReference type="GO" id="GO:0000472">
    <property type="term" value="P:endonucleolytic cleavage to generate mature 5'-end of SSU-rRNA from (SSU-rRNA, 5.8S rRNA, LSU-rRNA)"/>
    <property type="evidence" value="ECO:0007669"/>
    <property type="project" value="TreeGrafter"/>
</dbReference>
<dbReference type="InParanoid" id="A0A3N4KLL5"/>
<dbReference type="PANTHER" id="PTHR12311:SF7">
    <property type="entry name" value="ACTIVATOR OF BASAL TRANSCRIPTION 1"/>
    <property type="match status" value="1"/>
</dbReference>
<reference evidence="10 11" key="1">
    <citation type="journal article" date="2018" name="Nat. Ecol. Evol.">
        <title>Pezizomycetes genomes reveal the molecular basis of ectomycorrhizal truffle lifestyle.</title>
        <authorList>
            <person name="Murat C."/>
            <person name="Payen T."/>
            <person name="Noel B."/>
            <person name="Kuo A."/>
            <person name="Morin E."/>
            <person name="Chen J."/>
            <person name="Kohler A."/>
            <person name="Krizsan K."/>
            <person name="Balestrini R."/>
            <person name="Da Silva C."/>
            <person name="Montanini B."/>
            <person name="Hainaut M."/>
            <person name="Levati E."/>
            <person name="Barry K.W."/>
            <person name="Belfiori B."/>
            <person name="Cichocki N."/>
            <person name="Clum A."/>
            <person name="Dockter R.B."/>
            <person name="Fauchery L."/>
            <person name="Guy J."/>
            <person name="Iotti M."/>
            <person name="Le Tacon F."/>
            <person name="Lindquist E.A."/>
            <person name="Lipzen A."/>
            <person name="Malagnac F."/>
            <person name="Mello A."/>
            <person name="Molinier V."/>
            <person name="Miyauchi S."/>
            <person name="Poulain J."/>
            <person name="Riccioni C."/>
            <person name="Rubini A."/>
            <person name="Sitrit Y."/>
            <person name="Splivallo R."/>
            <person name="Traeger S."/>
            <person name="Wang M."/>
            <person name="Zifcakova L."/>
            <person name="Wipf D."/>
            <person name="Zambonelli A."/>
            <person name="Paolocci F."/>
            <person name="Nowrousian M."/>
            <person name="Ottonello S."/>
            <person name="Baldrian P."/>
            <person name="Spatafora J.W."/>
            <person name="Henrissat B."/>
            <person name="Nagy L.G."/>
            <person name="Aury J.M."/>
            <person name="Wincker P."/>
            <person name="Grigoriev I.V."/>
            <person name="Bonfante P."/>
            <person name="Martin F.M."/>
        </authorList>
    </citation>
    <scope>NUCLEOTIDE SEQUENCE [LARGE SCALE GENOMIC DNA]</scope>
    <source>
        <strain evidence="10 11">CCBAS932</strain>
    </source>
</reference>
<evidence type="ECO:0000313" key="11">
    <source>
        <dbReference type="Proteomes" id="UP000277580"/>
    </source>
</evidence>
<dbReference type="InterPro" id="IPR012677">
    <property type="entry name" value="Nucleotide-bd_a/b_plait_sf"/>
</dbReference>
<evidence type="ECO:0000256" key="3">
    <source>
        <dbReference type="ARBA" id="ARBA00022884"/>
    </source>
</evidence>
<feature type="region of interest" description="Disordered" evidence="8">
    <location>
        <begin position="1"/>
        <end position="121"/>
    </location>
</feature>
<evidence type="ECO:0000256" key="7">
    <source>
        <dbReference type="PROSITE-ProRule" id="PRU00176"/>
    </source>
</evidence>
<dbReference type="InterPro" id="IPR000504">
    <property type="entry name" value="RRM_dom"/>
</dbReference>
<keyword evidence="11" id="KW-1185">Reference proteome</keyword>
<feature type="compositionally biased region" description="Basic and acidic residues" evidence="8">
    <location>
        <begin position="294"/>
        <end position="311"/>
    </location>
</feature>
<feature type="compositionally biased region" description="Polar residues" evidence="8">
    <location>
        <begin position="1"/>
        <end position="11"/>
    </location>
</feature>
<dbReference type="STRING" id="1392247.A0A3N4KLL5"/>
<dbReference type="AlphaFoldDB" id="A0A3N4KLL5"/>
<feature type="compositionally biased region" description="Acidic residues" evidence="8">
    <location>
        <begin position="27"/>
        <end position="44"/>
    </location>
</feature>
<dbReference type="GO" id="GO:0000447">
    <property type="term" value="P:endonucleolytic cleavage in ITS1 to separate SSU-rRNA from 5.8S rRNA and LSU-rRNA from tricistronic rRNA transcript (SSU-rRNA, 5.8S rRNA, LSU-rRNA)"/>
    <property type="evidence" value="ECO:0007669"/>
    <property type="project" value="TreeGrafter"/>
</dbReference>
<organism evidence="10 11">
    <name type="scientific">Morchella conica CCBAS932</name>
    <dbReference type="NCBI Taxonomy" id="1392247"/>
    <lineage>
        <taxon>Eukaryota</taxon>
        <taxon>Fungi</taxon>
        <taxon>Dikarya</taxon>
        <taxon>Ascomycota</taxon>
        <taxon>Pezizomycotina</taxon>
        <taxon>Pezizomycetes</taxon>
        <taxon>Pezizales</taxon>
        <taxon>Morchellaceae</taxon>
        <taxon>Morchella</taxon>
    </lineage>
</organism>
<dbReference type="PANTHER" id="PTHR12311">
    <property type="entry name" value="ACTIVATOR OF BASAL TRANSCRIPTION 1"/>
    <property type="match status" value="1"/>
</dbReference>
<dbReference type="GO" id="GO:0000480">
    <property type="term" value="P:endonucleolytic cleavage in 5'-ETS of tricistronic rRNA transcript (SSU-rRNA, 5.8S rRNA, LSU-rRNA)"/>
    <property type="evidence" value="ECO:0007669"/>
    <property type="project" value="TreeGrafter"/>
</dbReference>
<feature type="compositionally biased region" description="Basic residues" evidence="8">
    <location>
        <begin position="49"/>
        <end position="60"/>
    </location>
</feature>
<proteinExistence type="inferred from homology"/>
<dbReference type="InterPro" id="IPR034353">
    <property type="entry name" value="ABT1/ESF2_RRM"/>
</dbReference>
<dbReference type="Gene3D" id="3.30.70.330">
    <property type="match status" value="1"/>
</dbReference>
<evidence type="ECO:0000259" key="9">
    <source>
        <dbReference type="PROSITE" id="PS50102"/>
    </source>
</evidence>
<comment type="function">
    <text evidence="5">Involved in the small subunit (SSU) processome assembly and function, and in the 18S rRNA synthesis. Required for the early cleavages at sites A0, A1 and A2.</text>
</comment>
<feature type="compositionally biased region" description="Basic and acidic residues" evidence="8">
    <location>
        <begin position="13"/>
        <end position="26"/>
    </location>
</feature>
<feature type="region of interest" description="Disordered" evidence="8">
    <location>
        <begin position="281"/>
        <end position="329"/>
    </location>
</feature>
<feature type="domain" description="RRM" evidence="9">
    <location>
        <begin position="137"/>
        <end position="219"/>
    </location>
</feature>
<gene>
    <name evidence="10" type="ORF">P167DRAFT_526062</name>
</gene>
<dbReference type="GO" id="GO:0034462">
    <property type="term" value="P:small-subunit processome assembly"/>
    <property type="evidence" value="ECO:0007669"/>
    <property type="project" value="TreeGrafter"/>
</dbReference>
<protein>
    <recommendedName>
        <fullName evidence="6">18S rRNA factor 2</fullName>
    </recommendedName>
</protein>
<keyword evidence="3 7" id="KW-0694">RNA-binding</keyword>
<evidence type="ECO:0000313" key="10">
    <source>
        <dbReference type="EMBL" id="RPB10298.1"/>
    </source>
</evidence>
<dbReference type="PROSITE" id="PS50102">
    <property type="entry name" value="RRM"/>
    <property type="match status" value="1"/>
</dbReference>
<dbReference type="CDD" id="cd12263">
    <property type="entry name" value="RRM_ABT1_like"/>
    <property type="match status" value="1"/>
</dbReference>
<keyword evidence="4" id="KW-0539">Nucleus</keyword>
<sequence length="341" mass="39023">MITTPLNMSPTNENEKKQEEKRRDWLGVEDSDAEDDDAGSEEEESRVKGISKRSTKRRKVDHVDSASEDEEDGEKESQEDEGGEAAEETEKASKTKKKETKKQDEDEDDLLFTNPNKLKPLTQEELTASKAATKKTGVIYLSKVPPFMKPMKVKQLLSRFGEINRIFLAPEDPKAYARRVRFGGNKKRNFDEGWVEFVNKKDARLVAETLNATPIGGKKGSYYYDDVWNLKYLPKFKWHHLQAQIAYENASRQSKMRAEIAQATRENKTYIRNVERAKMVKNMEASTASKKRKSGDNGEEEGKKKVIEVRRQFRQNKTKGSADTGKVETSEGVKRLLSKVF</sequence>
<dbReference type="GO" id="GO:0003723">
    <property type="term" value="F:RNA binding"/>
    <property type="evidence" value="ECO:0007669"/>
    <property type="project" value="UniProtKB-UniRule"/>
</dbReference>
<evidence type="ECO:0000256" key="8">
    <source>
        <dbReference type="SAM" id="MobiDB-lite"/>
    </source>
</evidence>
<dbReference type="InterPro" id="IPR039119">
    <property type="entry name" value="ABT1/Esf2"/>
</dbReference>
<evidence type="ECO:0000256" key="4">
    <source>
        <dbReference type="ARBA" id="ARBA00023242"/>
    </source>
</evidence>
<dbReference type="Proteomes" id="UP000277580">
    <property type="component" value="Unassembled WGS sequence"/>
</dbReference>
<dbReference type="SUPFAM" id="SSF54928">
    <property type="entry name" value="RNA-binding domain, RBD"/>
    <property type="match status" value="1"/>
</dbReference>
<evidence type="ECO:0000256" key="5">
    <source>
        <dbReference type="ARBA" id="ARBA00025024"/>
    </source>
</evidence>
<dbReference type="FunCoup" id="A0A3N4KLL5">
    <property type="interactions" value="923"/>
</dbReference>
<evidence type="ECO:0000256" key="6">
    <source>
        <dbReference type="ARBA" id="ARBA00032634"/>
    </source>
</evidence>
<evidence type="ECO:0000256" key="2">
    <source>
        <dbReference type="ARBA" id="ARBA00005819"/>
    </source>
</evidence>
<comment type="subcellular location">
    <subcellularLocation>
        <location evidence="1">Nucleus</location>
        <location evidence="1">Nucleolus</location>
    </subcellularLocation>
</comment>
<dbReference type="OrthoDB" id="287393at2759"/>
<name>A0A3N4KLL5_9PEZI</name>
<accession>A0A3N4KLL5</accession>
<dbReference type="InterPro" id="IPR035979">
    <property type="entry name" value="RBD_domain_sf"/>
</dbReference>